<organism evidence="1 2">
    <name type="scientific">Caballeronia sordidicola</name>
    <name type="common">Burkholderia sordidicola</name>
    <dbReference type="NCBI Taxonomy" id="196367"/>
    <lineage>
        <taxon>Bacteria</taxon>
        <taxon>Pseudomonadati</taxon>
        <taxon>Pseudomonadota</taxon>
        <taxon>Betaproteobacteria</taxon>
        <taxon>Burkholderiales</taxon>
        <taxon>Burkholderiaceae</taxon>
        <taxon>Caballeronia</taxon>
    </lineage>
</organism>
<proteinExistence type="predicted"/>
<dbReference type="Proteomes" id="UP000214720">
    <property type="component" value="Unassembled WGS sequence"/>
</dbReference>
<dbReference type="EMBL" id="MTHB01000029">
    <property type="protein sequence ID" value="OXC79845.1"/>
    <property type="molecule type" value="Genomic_DNA"/>
</dbReference>
<reference evidence="2" key="1">
    <citation type="submission" date="2017-01" db="EMBL/GenBank/DDBJ databases">
        <title>Genome Analysis of Deinococcus marmoris KOPRI26562.</title>
        <authorList>
            <person name="Kim J.H."/>
            <person name="Oh H.-M."/>
        </authorList>
    </citation>
    <scope>NUCLEOTIDE SEQUENCE [LARGE SCALE GENOMIC DNA]</scope>
    <source>
        <strain evidence="2">PAMC 26633</strain>
    </source>
</reference>
<evidence type="ECO:0000313" key="1">
    <source>
        <dbReference type="EMBL" id="OXC79845.1"/>
    </source>
</evidence>
<gene>
    <name evidence="1" type="ORF">BSU04_04725</name>
</gene>
<sequence length="46" mass="5000">MVDGEFGGTAPNTTEPLPENVQLSFSLPQNVYFTPLTVMVLLCAWA</sequence>
<dbReference type="AlphaFoldDB" id="A0A226X8N5"/>
<protein>
    <submittedName>
        <fullName evidence="1">Uncharacterized protein</fullName>
    </submittedName>
</protein>
<comment type="caution">
    <text evidence="1">The sequence shown here is derived from an EMBL/GenBank/DDBJ whole genome shotgun (WGS) entry which is preliminary data.</text>
</comment>
<accession>A0A226X8N5</accession>
<evidence type="ECO:0000313" key="2">
    <source>
        <dbReference type="Proteomes" id="UP000214720"/>
    </source>
</evidence>
<name>A0A226X8N5_CABSO</name>